<dbReference type="GO" id="GO:0006223">
    <property type="term" value="P:uracil salvage"/>
    <property type="evidence" value="ECO:0007669"/>
    <property type="project" value="InterPro"/>
</dbReference>
<evidence type="ECO:0000256" key="3">
    <source>
        <dbReference type="ARBA" id="ARBA00011894"/>
    </source>
</evidence>
<evidence type="ECO:0000256" key="6">
    <source>
        <dbReference type="ARBA" id="ARBA00022679"/>
    </source>
</evidence>
<protein>
    <recommendedName>
        <fullName evidence="13 15">Uracil phosphoribosyltransferase</fullName>
        <ecNumber evidence="3 15">2.4.2.9</ecNumber>
    </recommendedName>
    <alternativeName>
        <fullName evidence="10 15">UMP pyrophosphorylase</fullName>
    </alternativeName>
    <alternativeName>
        <fullName evidence="14 15">UPRTase</fullName>
    </alternativeName>
</protein>
<evidence type="ECO:0000256" key="1">
    <source>
        <dbReference type="ARBA" id="ARBA00005180"/>
    </source>
</evidence>
<dbReference type="GO" id="GO:0004845">
    <property type="term" value="F:uracil phosphoribosyltransferase activity"/>
    <property type="evidence" value="ECO:0007669"/>
    <property type="project" value="UniProtKB-UniRule"/>
</dbReference>
<dbReference type="InterPro" id="IPR034332">
    <property type="entry name" value="Upp_B"/>
</dbReference>
<keyword evidence="8 15" id="KW-0460">Magnesium</keyword>
<evidence type="ECO:0000259" key="16">
    <source>
        <dbReference type="Pfam" id="PF14681"/>
    </source>
</evidence>
<dbReference type="GO" id="GO:0005525">
    <property type="term" value="F:GTP binding"/>
    <property type="evidence" value="ECO:0007669"/>
    <property type="project" value="UniProtKB-KW"/>
</dbReference>
<dbReference type="InterPro" id="IPR000836">
    <property type="entry name" value="PRTase_dom"/>
</dbReference>
<keyword evidence="6 15" id="KW-0808">Transferase</keyword>
<comment type="pathway">
    <text evidence="1 15">Pyrimidine metabolism; UMP biosynthesis via salvage pathway; UMP from uracil: step 1/1.</text>
</comment>
<feature type="binding site" evidence="15">
    <location>
        <position position="79"/>
    </location>
    <ligand>
        <name>5-phospho-alpha-D-ribose 1-diphosphate</name>
        <dbReference type="ChEBI" id="CHEBI:58017"/>
    </ligand>
</feature>
<evidence type="ECO:0000256" key="10">
    <source>
        <dbReference type="ARBA" id="ARBA00031082"/>
    </source>
</evidence>
<dbReference type="FunFam" id="3.40.50.2020:FF:000003">
    <property type="entry name" value="Uracil phosphoribosyltransferase"/>
    <property type="match status" value="1"/>
</dbReference>
<dbReference type="UniPathway" id="UPA00574">
    <property type="reaction ID" value="UER00636"/>
</dbReference>
<dbReference type="EMBL" id="CP020814">
    <property type="protein sequence ID" value="ARK32751.1"/>
    <property type="molecule type" value="Genomic_DNA"/>
</dbReference>
<keyword evidence="5 15" id="KW-0328">Glycosyltransferase</keyword>
<dbReference type="PANTHER" id="PTHR32315">
    <property type="entry name" value="ADENINE PHOSPHORIBOSYLTRANSFERASE"/>
    <property type="match status" value="1"/>
</dbReference>
<evidence type="ECO:0000256" key="8">
    <source>
        <dbReference type="ARBA" id="ARBA00022842"/>
    </source>
</evidence>
<dbReference type="NCBIfam" id="NF001097">
    <property type="entry name" value="PRK00129.1"/>
    <property type="match status" value="1"/>
</dbReference>
<evidence type="ECO:0000256" key="13">
    <source>
        <dbReference type="ARBA" id="ARBA00072146"/>
    </source>
</evidence>
<keyword evidence="7 15" id="KW-0547">Nucleotide-binding</keyword>
<keyword evidence="9 15" id="KW-0342">GTP-binding</keyword>
<dbReference type="InterPro" id="IPR029057">
    <property type="entry name" value="PRTase-like"/>
</dbReference>
<evidence type="ECO:0000256" key="2">
    <source>
        <dbReference type="ARBA" id="ARBA00009516"/>
    </source>
</evidence>
<dbReference type="Pfam" id="PF14681">
    <property type="entry name" value="UPRTase"/>
    <property type="match status" value="1"/>
</dbReference>
<dbReference type="GO" id="GO:0005737">
    <property type="term" value="C:cytoplasm"/>
    <property type="evidence" value="ECO:0007669"/>
    <property type="project" value="UniProtKB-ARBA"/>
</dbReference>
<dbReference type="GO" id="GO:0044206">
    <property type="term" value="P:UMP salvage"/>
    <property type="evidence" value="ECO:0007669"/>
    <property type="project" value="UniProtKB-UniRule"/>
</dbReference>
<sequence length="209" mass="22854">MSKVFVFDHPLIQHKLTYIRDKETGTKEFRELVDEVAGLMAFEITRDLPLQDVTVETPVATAQAKTIAGKKLGLVPILRAGLGMVDGILRMIPAAKVGHVGLYRDPETLQPVEYYVKLPTDVEEREFIVIDPMLATGGSAVEAINSLKKRGAKTMKLMCLVAAPEGVQVVQEAHPDVDIYLAAMDEKLNDHGYIVPGLGDAGDRLFGTK</sequence>
<comment type="similarity">
    <text evidence="2 15">Belongs to the UPRTase family.</text>
</comment>
<feature type="binding site" evidence="15">
    <location>
        <begin position="199"/>
        <end position="201"/>
    </location>
    <ligand>
        <name>uracil</name>
        <dbReference type="ChEBI" id="CHEBI:17568"/>
    </ligand>
</feature>
<evidence type="ECO:0000313" key="17">
    <source>
        <dbReference type="EMBL" id="ARK32751.1"/>
    </source>
</evidence>
<evidence type="ECO:0000256" key="9">
    <source>
        <dbReference type="ARBA" id="ARBA00023134"/>
    </source>
</evidence>
<evidence type="ECO:0000256" key="12">
    <source>
        <dbReference type="ARBA" id="ARBA00056901"/>
    </source>
</evidence>
<name>A0A1X9MLJ0_9BACI</name>
<evidence type="ECO:0000256" key="15">
    <source>
        <dbReference type="HAMAP-Rule" id="MF_01218"/>
    </source>
</evidence>
<dbReference type="InterPro" id="IPR050054">
    <property type="entry name" value="UPRTase/APRTase"/>
</dbReference>
<dbReference type="RefSeq" id="WP_066155331.1">
    <property type="nucleotide sequence ID" value="NZ_CP020814.1"/>
</dbReference>
<feature type="binding site" evidence="15">
    <location>
        <position position="200"/>
    </location>
    <ligand>
        <name>5-phospho-alpha-D-ribose 1-diphosphate</name>
        <dbReference type="ChEBI" id="CHEBI:58017"/>
    </ligand>
</feature>
<dbReference type="Gene3D" id="3.40.50.2020">
    <property type="match status" value="1"/>
</dbReference>
<feature type="domain" description="Phosphoribosyltransferase" evidence="16">
    <location>
        <begin position="6"/>
        <end position="208"/>
    </location>
</feature>
<dbReference type="InterPro" id="IPR005765">
    <property type="entry name" value="UPRT"/>
</dbReference>
<dbReference type="AlphaFoldDB" id="A0A1X9MLJ0"/>
<dbReference type="HAMAP" id="MF_01218_B">
    <property type="entry name" value="Upp_B"/>
    <property type="match status" value="1"/>
</dbReference>
<accession>A0A1X9MLJ0</accession>
<evidence type="ECO:0000256" key="11">
    <source>
        <dbReference type="ARBA" id="ARBA00052919"/>
    </source>
</evidence>
<feature type="binding site" evidence="15">
    <location>
        <position position="194"/>
    </location>
    <ligand>
        <name>uracil</name>
        <dbReference type="ChEBI" id="CHEBI:17568"/>
    </ligand>
</feature>
<feature type="binding site" evidence="15">
    <location>
        <begin position="131"/>
        <end position="139"/>
    </location>
    <ligand>
        <name>5-phospho-alpha-D-ribose 1-diphosphate</name>
        <dbReference type="ChEBI" id="CHEBI:58017"/>
    </ligand>
</feature>
<dbReference type="SUPFAM" id="SSF53271">
    <property type="entry name" value="PRTase-like"/>
    <property type="match status" value="1"/>
</dbReference>
<comment type="function">
    <text evidence="12 15">Catalyzes the conversion of uracil and 5-phospho-alpha-D-ribose 1-diphosphate (PRPP) to UMP and diphosphate.</text>
</comment>
<comment type="activity regulation">
    <text evidence="15">Allosterically activated by GTP.</text>
</comment>
<organism evidence="17 18">
    <name type="scientific">Halalkalibacter krulwichiae</name>
    <dbReference type="NCBI Taxonomy" id="199441"/>
    <lineage>
        <taxon>Bacteria</taxon>
        <taxon>Bacillati</taxon>
        <taxon>Bacillota</taxon>
        <taxon>Bacilli</taxon>
        <taxon>Bacillales</taxon>
        <taxon>Bacillaceae</taxon>
        <taxon>Halalkalibacter</taxon>
    </lineage>
</organism>
<comment type="catalytic activity">
    <reaction evidence="11 15">
        <text>UMP + diphosphate = 5-phospho-alpha-D-ribose 1-diphosphate + uracil</text>
        <dbReference type="Rhea" id="RHEA:13017"/>
        <dbReference type="ChEBI" id="CHEBI:17568"/>
        <dbReference type="ChEBI" id="CHEBI:33019"/>
        <dbReference type="ChEBI" id="CHEBI:57865"/>
        <dbReference type="ChEBI" id="CHEBI:58017"/>
        <dbReference type="EC" id="2.4.2.9"/>
    </reaction>
</comment>
<dbReference type="STRING" id="199441.BkAM31D_24430"/>
<evidence type="ECO:0000313" key="18">
    <source>
        <dbReference type="Proteomes" id="UP000193006"/>
    </source>
</evidence>
<dbReference type="KEGG" id="bkw:BkAM31D_24430"/>
<proteinExistence type="inferred from homology"/>
<dbReference type="GO" id="GO:0000287">
    <property type="term" value="F:magnesium ion binding"/>
    <property type="evidence" value="ECO:0007669"/>
    <property type="project" value="UniProtKB-UniRule"/>
</dbReference>
<feature type="binding site" evidence="15">
    <location>
        <position position="104"/>
    </location>
    <ligand>
        <name>5-phospho-alpha-D-ribose 1-diphosphate</name>
        <dbReference type="ChEBI" id="CHEBI:58017"/>
    </ligand>
</feature>
<evidence type="ECO:0000256" key="5">
    <source>
        <dbReference type="ARBA" id="ARBA00022676"/>
    </source>
</evidence>
<evidence type="ECO:0000256" key="4">
    <source>
        <dbReference type="ARBA" id="ARBA00022533"/>
    </source>
</evidence>
<comment type="cofactor">
    <cofactor evidence="15">
        <name>Mg(2+)</name>
        <dbReference type="ChEBI" id="CHEBI:18420"/>
    </cofactor>
    <text evidence="15">Binds 1 Mg(2+) ion per subunit. The magnesium is bound as Mg-PRPP.</text>
</comment>
<keyword evidence="18" id="KW-1185">Reference proteome</keyword>
<dbReference type="Proteomes" id="UP000193006">
    <property type="component" value="Chromosome"/>
</dbReference>
<dbReference type="PANTHER" id="PTHR32315:SF4">
    <property type="entry name" value="URACIL PHOSPHORIBOSYLTRANSFERASE, CHLOROPLASTIC"/>
    <property type="match status" value="1"/>
</dbReference>
<dbReference type="EC" id="2.4.2.9" evidence="3 15"/>
<dbReference type="CDD" id="cd06223">
    <property type="entry name" value="PRTases_typeI"/>
    <property type="match status" value="1"/>
</dbReference>
<evidence type="ECO:0000256" key="7">
    <source>
        <dbReference type="ARBA" id="ARBA00022741"/>
    </source>
</evidence>
<evidence type="ECO:0000256" key="14">
    <source>
        <dbReference type="ARBA" id="ARBA00079807"/>
    </source>
</evidence>
<gene>
    <name evidence="15 17" type="primary">upp</name>
    <name evidence="17" type="ORF">BkAM31D_24430</name>
</gene>
<dbReference type="NCBIfam" id="TIGR01091">
    <property type="entry name" value="upp"/>
    <property type="match status" value="1"/>
</dbReference>
<reference evidence="17 18" key="1">
    <citation type="submission" date="2017-04" db="EMBL/GenBank/DDBJ databases">
        <title>Bacillus krulwichiae AM31D Genome sequencing and assembly.</title>
        <authorList>
            <person name="Krulwich T.A."/>
            <person name="Anastor L."/>
            <person name="Ehrlich R."/>
            <person name="Ehrlich G.D."/>
            <person name="Janto B."/>
        </authorList>
    </citation>
    <scope>NUCLEOTIDE SEQUENCE [LARGE SCALE GENOMIC DNA]</scope>
    <source>
        <strain evidence="17 18">AM31D</strain>
    </source>
</reference>
<keyword evidence="4 15" id="KW-0021">Allosteric enzyme</keyword>